<keyword evidence="1" id="KW-0812">Transmembrane</keyword>
<proteinExistence type="predicted"/>
<keyword evidence="1" id="KW-1133">Transmembrane helix</keyword>
<evidence type="ECO:0008006" key="4">
    <source>
        <dbReference type="Google" id="ProtNLM"/>
    </source>
</evidence>
<name>A0A3D8J453_9HELI</name>
<accession>A0A3D8J453</accession>
<comment type="caution">
    <text evidence="2">The sequence shown here is derived from an EMBL/GenBank/DDBJ whole genome shotgun (WGS) entry which is preliminary data.</text>
</comment>
<feature type="transmembrane region" description="Helical" evidence="1">
    <location>
        <begin position="161"/>
        <end position="181"/>
    </location>
</feature>
<feature type="transmembrane region" description="Helical" evidence="1">
    <location>
        <begin position="73"/>
        <end position="94"/>
    </location>
</feature>
<dbReference type="Proteomes" id="UP000256424">
    <property type="component" value="Unassembled WGS sequence"/>
</dbReference>
<keyword evidence="3" id="KW-1185">Reference proteome</keyword>
<sequence>MHYSTEFKQYGIEAFVAFLLVYIYITGKDFRIFTFFIVIFILFSNTIIFIAFGLGCGYLYRNIFDLKRFFYKNLFYLLIIPIVFGIYYYGYIRYQAVSGFYDYWQSFFLPHRLAEYPKFFSEILLGTFVGYTPFGKERVLPVYMFISLLGFIWFYKNRKDMFIVTFVILLTAIVLSLLRIYPFGHNGIIGGRLSLYLSVIFYLLCASGIGYLISLSKNIWWRNCWSFVVICLVIADLCRYVQHLYKHEYAIQQTHELILKANTEFQSNDCVMIYKSTEPAFKYYSFLDNISLPYKVFDENPHFDSYSSCNHIFVLVAHASTEFVSKLDSLAVIANRNVKIIKPRYYGHGAFLLILSSKEKSEK</sequence>
<organism evidence="2 3">
    <name type="scientific">Helicobacter aurati</name>
    <dbReference type="NCBI Taxonomy" id="137778"/>
    <lineage>
        <taxon>Bacteria</taxon>
        <taxon>Pseudomonadati</taxon>
        <taxon>Campylobacterota</taxon>
        <taxon>Epsilonproteobacteria</taxon>
        <taxon>Campylobacterales</taxon>
        <taxon>Helicobacteraceae</taxon>
        <taxon>Helicobacter</taxon>
    </lineage>
</organism>
<protein>
    <recommendedName>
        <fullName evidence="4">Glycosyltransferase RgtA/B/C/D-like domain-containing protein</fullName>
    </recommendedName>
</protein>
<reference evidence="2 3" key="1">
    <citation type="submission" date="2018-04" db="EMBL/GenBank/DDBJ databases">
        <title>Novel Campyloabacter and Helicobacter Species and Strains.</title>
        <authorList>
            <person name="Mannion A.J."/>
            <person name="Shen Z."/>
            <person name="Fox J.G."/>
        </authorList>
    </citation>
    <scope>NUCLEOTIDE SEQUENCE [LARGE SCALE GENOMIC DNA]</scope>
    <source>
        <strain evidence="2 3">MIT 97-5075</strain>
    </source>
</reference>
<dbReference type="RefSeq" id="WP_104763449.1">
    <property type="nucleotide sequence ID" value="NZ_FZPM01000023.1"/>
</dbReference>
<feature type="transmembrane region" description="Helical" evidence="1">
    <location>
        <begin position="32"/>
        <end position="61"/>
    </location>
</feature>
<feature type="transmembrane region" description="Helical" evidence="1">
    <location>
        <begin position="139"/>
        <end position="155"/>
    </location>
</feature>
<dbReference type="EMBL" id="NXLW01000010">
    <property type="protein sequence ID" value="RDU71634.1"/>
    <property type="molecule type" value="Genomic_DNA"/>
</dbReference>
<evidence type="ECO:0000256" key="1">
    <source>
        <dbReference type="SAM" id="Phobius"/>
    </source>
</evidence>
<dbReference type="AlphaFoldDB" id="A0A3D8J453"/>
<gene>
    <name evidence="2" type="ORF">CQA66_05890</name>
</gene>
<dbReference type="OrthoDB" id="5330093at2"/>
<feature type="transmembrane region" description="Helical" evidence="1">
    <location>
        <begin position="7"/>
        <end position="26"/>
    </location>
</feature>
<feature type="transmembrane region" description="Helical" evidence="1">
    <location>
        <begin position="193"/>
        <end position="213"/>
    </location>
</feature>
<evidence type="ECO:0000313" key="3">
    <source>
        <dbReference type="Proteomes" id="UP000256424"/>
    </source>
</evidence>
<keyword evidence="1" id="KW-0472">Membrane</keyword>
<evidence type="ECO:0000313" key="2">
    <source>
        <dbReference type="EMBL" id="RDU71634.1"/>
    </source>
</evidence>